<dbReference type="Proteomes" id="UP000886723">
    <property type="component" value="Unassembled WGS sequence"/>
</dbReference>
<dbReference type="AlphaFoldDB" id="A0A9D1NVG8"/>
<evidence type="ECO:0000256" key="2">
    <source>
        <dbReference type="ARBA" id="ARBA00023015"/>
    </source>
</evidence>
<keyword evidence="2" id="KW-0805">Transcription regulation</keyword>
<keyword evidence="1" id="KW-0678">Repressor</keyword>
<feature type="compositionally biased region" description="Basic and acidic residues" evidence="5">
    <location>
        <begin position="153"/>
        <end position="174"/>
    </location>
</feature>
<reference evidence="7" key="2">
    <citation type="journal article" date="2021" name="PeerJ">
        <title>Extensive microbial diversity within the chicken gut microbiome revealed by metagenomics and culture.</title>
        <authorList>
            <person name="Gilroy R."/>
            <person name="Ravi A."/>
            <person name="Getino M."/>
            <person name="Pursley I."/>
            <person name="Horton D.L."/>
            <person name="Alikhan N.F."/>
            <person name="Baker D."/>
            <person name="Gharbi K."/>
            <person name="Hall N."/>
            <person name="Watson M."/>
            <person name="Adriaenssens E.M."/>
            <person name="Foster-Nyarko E."/>
            <person name="Jarju S."/>
            <person name="Secka A."/>
            <person name="Antonio M."/>
            <person name="Oren A."/>
            <person name="Chaudhuri R.R."/>
            <person name="La Ragione R."/>
            <person name="Hildebrand F."/>
            <person name="Pallen M.J."/>
        </authorList>
    </citation>
    <scope>NUCLEOTIDE SEQUENCE</scope>
    <source>
        <strain evidence="7">ChiBcec2-4451</strain>
    </source>
</reference>
<dbReference type="PANTHER" id="PTHR30204:SF69">
    <property type="entry name" value="MERR-FAMILY TRANSCRIPTIONAL REGULATOR"/>
    <property type="match status" value="1"/>
</dbReference>
<reference evidence="7" key="1">
    <citation type="submission" date="2020-10" db="EMBL/GenBank/DDBJ databases">
        <authorList>
            <person name="Gilroy R."/>
        </authorList>
    </citation>
    <scope>NUCLEOTIDE SEQUENCE</scope>
    <source>
        <strain evidence="7">ChiBcec2-4451</strain>
    </source>
</reference>
<feature type="region of interest" description="Disordered" evidence="5">
    <location>
        <begin position="202"/>
        <end position="246"/>
    </location>
</feature>
<comment type="caution">
    <text evidence="7">The sequence shown here is derived from an EMBL/GenBank/DDBJ whole genome shotgun (WGS) entry which is preliminary data.</text>
</comment>
<evidence type="ECO:0000256" key="4">
    <source>
        <dbReference type="ARBA" id="ARBA00023163"/>
    </source>
</evidence>
<feature type="compositionally biased region" description="Basic and acidic residues" evidence="5">
    <location>
        <begin position="75"/>
        <end position="84"/>
    </location>
</feature>
<feature type="compositionally biased region" description="Basic and acidic residues" evidence="5">
    <location>
        <begin position="202"/>
        <end position="218"/>
    </location>
</feature>
<protein>
    <submittedName>
        <fullName evidence="7">MerR family transcriptional regulator</fullName>
    </submittedName>
</protein>
<feature type="domain" description="HTH merR-type" evidence="6">
    <location>
        <begin position="5"/>
        <end position="73"/>
    </location>
</feature>
<dbReference type="SUPFAM" id="SSF46955">
    <property type="entry name" value="Putative DNA-binding domain"/>
    <property type="match status" value="1"/>
</dbReference>
<sequence>MSETRYLISEAARITQVEAHVLRYWEEELGLSIGRNKMGHRYYTDKDIRTFMNIKELKKKGLQLRAIREIISGQEEQKEKKAGELPRVIVMRPQTFQPQKEDSGKTAGAKGPETLESREEKPVQNRDGSKKRPAGDGERAAEMSLKKTPVQAKKKENREGENGTVSRNEEEAGMKGDAASAELSKKEQQFGQIMERLIRQLENGEKKEERYRRLDAAIRRHQQSRKMAAATEESGKKRKSRKKKKS</sequence>
<name>A0A9D1NVG8_9FIRM</name>
<dbReference type="InterPro" id="IPR047057">
    <property type="entry name" value="MerR_fam"/>
</dbReference>
<dbReference type="InterPro" id="IPR000551">
    <property type="entry name" value="MerR-type_HTH_dom"/>
</dbReference>
<organism evidence="7 8">
    <name type="scientific">Candidatus Pullilachnospira stercoravium</name>
    <dbReference type="NCBI Taxonomy" id="2840913"/>
    <lineage>
        <taxon>Bacteria</taxon>
        <taxon>Bacillati</taxon>
        <taxon>Bacillota</taxon>
        <taxon>Clostridia</taxon>
        <taxon>Lachnospirales</taxon>
        <taxon>Lachnospiraceae</taxon>
        <taxon>Lachnospiraceae incertae sedis</taxon>
        <taxon>Candidatus Pullilachnospira</taxon>
    </lineage>
</organism>
<evidence type="ECO:0000256" key="5">
    <source>
        <dbReference type="SAM" id="MobiDB-lite"/>
    </source>
</evidence>
<dbReference type="GO" id="GO:0003700">
    <property type="term" value="F:DNA-binding transcription factor activity"/>
    <property type="evidence" value="ECO:0007669"/>
    <property type="project" value="InterPro"/>
</dbReference>
<evidence type="ECO:0000256" key="1">
    <source>
        <dbReference type="ARBA" id="ARBA00022491"/>
    </source>
</evidence>
<keyword evidence="3" id="KW-0238">DNA-binding</keyword>
<dbReference type="EMBL" id="DVON01000141">
    <property type="protein sequence ID" value="HIV12740.1"/>
    <property type="molecule type" value="Genomic_DNA"/>
</dbReference>
<gene>
    <name evidence="7" type="ORF">IAA63_06325</name>
</gene>
<dbReference type="SMART" id="SM00422">
    <property type="entry name" value="HTH_MERR"/>
    <property type="match status" value="1"/>
</dbReference>
<evidence type="ECO:0000259" key="6">
    <source>
        <dbReference type="PROSITE" id="PS50937"/>
    </source>
</evidence>
<accession>A0A9D1NVG8</accession>
<dbReference type="PROSITE" id="PS50937">
    <property type="entry name" value="HTH_MERR_2"/>
    <property type="match status" value="1"/>
</dbReference>
<dbReference type="PANTHER" id="PTHR30204">
    <property type="entry name" value="REDOX-CYCLING DRUG-SENSING TRANSCRIPTIONAL ACTIVATOR SOXR"/>
    <property type="match status" value="1"/>
</dbReference>
<evidence type="ECO:0000313" key="8">
    <source>
        <dbReference type="Proteomes" id="UP000886723"/>
    </source>
</evidence>
<dbReference type="Gene3D" id="1.10.1660.10">
    <property type="match status" value="1"/>
</dbReference>
<dbReference type="GO" id="GO:0003677">
    <property type="term" value="F:DNA binding"/>
    <property type="evidence" value="ECO:0007669"/>
    <property type="project" value="UniProtKB-KW"/>
</dbReference>
<evidence type="ECO:0000256" key="3">
    <source>
        <dbReference type="ARBA" id="ARBA00023125"/>
    </source>
</evidence>
<evidence type="ECO:0000313" key="7">
    <source>
        <dbReference type="EMBL" id="HIV12740.1"/>
    </source>
</evidence>
<dbReference type="InterPro" id="IPR009061">
    <property type="entry name" value="DNA-bd_dom_put_sf"/>
</dbReference>
<proteinExistence type="predicted"/>
<keyword evidence="4" id="KW-0804">Transcription</keyword>
<feature type="compositionally biased region" description="Basic residues" evidence="5">
    <location>
        <begin position="236"/>
        <end position="246"/>
    </location>
</feature>
<dbReference type="CDD" id="cd04764">
    <property type="entry name" value="HTH_MlrA-like_sg1"/>
    <property type="match status" value="1"/>
</dbReference>
<feature type="region of interest" description="Disordered" evidence="5">
    <location>
        <begin position="75"/>
        <end position="187"/>
    </location>
</feature>
<dbReference type="Pfam" id="PF13411">
    <property type="entry name" value="MerR_1"/>
    <property type="match status" value="1"/>
</dbReference>
<feature type="compositionally biased region" description="Basic and acidic residues" evidence="5">
    <location>
        <begin position="113"/>
        <end position="145"/>
    </location>
</feature>